<dbReference type="Gene3D" id="1.20.120.530">
    <property type="entry name" value="GntR ligand-binding domain-like"/>
    <property type="match status" value="1"/>
</dbReference>
<gene>
    <name evidence="6" type="ORF">DFH01_06935</name>
</gene>
<dbReference type="SUPFAM" id="SSF48008">
    <property type="entry name" value="GntR ligand-binding domain-like"/>
    <property type="match status" value="1"/>
</dbReference>
<dbReference type="Pfam" id="PF07729">
    <property type="entry name" value="FCD"/>
    <property type="match status" value="1"/>
</dbReference>
<protein>
    <submittedName>
        <fullName evidence="6">GntR family transcriptional regulator</fullName>
    </submittedName>
</protein>
<reference evidence="7" key="1">
    <citation type="submission" date="2018-05" db="EMBL/GenBank/DDBJ databases">
        <authorList>
            <person name="Du Z."/>
            <person name="Wang X."/>
        </authorList>
    </citation>
    <scope>NUCLEOTIDE SEQUENCE [LARGE SCALE GENOMIC DNA]</scope>
    <source>
        <strain evidence="7">CQN31</strain>
    </source>
</reference>
<feature type="compositionally biased region" description="Basic residues" evidence="4">
    <location>
        <begin position="1"/>
        <end position="17"/>
    </location>
</feature>
<dbReference type="InterPro" id="IPR011711">
    <property type="entry name" value="GntR_C"/>
</dbReference>
<sequence length="266" mass="28783">MNRAPPARRNRRKHRLPARQDGHPAQEVGSSSEAAYRRIRADVVLGRLAPGSKLGLDGLRRIYGVGIGTLREVLNRLVSEGLVVAEGQRGFAVAPVSPQEFREVAALRLLLERHAIALSFAAGDLDWEGQVVGAHHKLAVLERRLLAGESTDPALWKRHDREFHALLIAACGSTALLDTYAAAYDLFLRYQMVAVVFRGAVAADQHAALLACALARDSAGACRVLEDHVQGCVDHVIRSGALAPFSGGRRRRTPTGAGVPRRVARP</sequence>
<dbReference type="SMART" id="SM00895">
    <property type="entry name" value="FCD"/>
    <property type="match status" value="1"/>
</dbReference>
<proteinExistence type="predicted"/>
<keyword evidence="7" id="KW-1185">Reference proteome</keyword>
<accession>A0A317FK25</accession>
<keyword evidence="3" id="KW-0804">Transcription</keyword>
<dbReference type="Gene3D" id="1.10.10.10">
    <property type="entry name" value="Winged helix-like DNA-binding domain superfamily/Winged helix DNA-binding domain"/>
    <property type="match status" value="1"/>
</dbReference>
<dbReference type="InterPro" id="IPR008920">
    <property type="entry name" value="TF_FadR/GntR_C"/>
</dbReference>
<evidence type="ECO:0000256" key="1">
    <source>
        <dbReference type="ARBA" id="ARBA00023015"/>
    </source>
</evidence>
<evidence type="ECO:0000256" key="3">
    <source>
        <dbReference type="ARBA" id="ARBA00023163"/>
    </source>
</evidence>
<feature type="region of interest" description="Disordered" evidence="4">
    <location>
        <begin position="1"/>
        <end position="33"/>
    </location>
</feature>
<name>A0A317FK25_9PROT</name>
<dbReference type="SMART" id="SM00345">
    <property type="entry name" value="HTH_GNTR"/>
    <property type="match status" value="1"/>
</dbReference>
<dbReference type="InterPro" id="IPR000524">
    <property type="entry name" value="Tscrpt_reg_HTH_GntR"/>
</dbReference>
<dbReference type="Proteomes" id="UP000245765">
    <property type="component" value="Unassembled WGS sequence"/>
</dbReference>
<dbReference type="EMBL" id="QGNA01000001">
    <property type="protein sequence ID" value="PWS38973.1"/>
    <property type="molecule type" value="Genomic_DNA"/>
</dbReference>
<dbReference type="SUPFAM" id="SSF46785">
    <property type="entry name" value="Winged helix' DNA-binding domain"/>
    <property type="match status" value="1"/>
</dbReference>
<dbReference type="PROSITE" id="PS50949">
    <property type="entry name" value="HTH_GNTR"/>
    <property type="match status" value="1"/>
</dbReference>
<feature type="domain" description="HTH gntR-type" evidence="5">
    <location>
        <begin position="29"/>
        <end position="96"/>
    </location>
</feature>
<comment type="caution">
    <text evidence="6">The sequence shown here is derived from an EMBL/GenBank/DDBJ whole genome shotgun (WGS) entry which is preliminary data.</text>
</comment>
<evidence type="ECO:0000256" key="4">
    <source>
        <dbReference type="SAM" id="MobiDB-lite"/>
    </source>
</evidence>
<dbReference type="Pfam" id="PF00392">
    <property type="entry name" value="GntR"/>
    <property type="match status" value="1"/>
</dbReference>
<evidence type="ECO:0000313" key="7">
    <source>
        <dbReference type="Proteomes" id="UP000245765"/>
    </source>
</evidence>
<dbReference type="PANTHER" id="PTHR43537:SF20">
    <property type="entry name" value="HTH-TYPE TRANSCRIPTIONAL REPRESSOR GLAR"/>
    <property type="match status" value="1"/>
</dbReference>
<keyword evidence="1" id="KW-0805">Transcription regulation</keyword>
<dbReference type="PANTHER" id="PTHR43537">
    <property type="entry name" value="TRANSCRIPTIONAL REGULATOR, GNTR FAMILY"/>
    <property type="match status" value="1"/>
</dbReference>
<evidence type="ECO:0000313" key="6">
    <source>
        <dbReference type="EMBL" id="PWS38973.1"/>
    </source>
</evidence>
<keyword evidence="2" id="KW-0238">DNA-binding</keyword>
<dbReference type="InterPro" id="IPR036388">
    <property type="entry name" value="WH-like_DNA-bd_sf"/>
</dbReference>
<evidence type="ECO:0000259" key="5">
    <source>
        <dbReference type="PROSITE" id="PS50949"/>
    </source>
</evidence>
<feature type="region of interest" description="Disordered" evidence="4">
    <location>
        <begin position="245"/>
        <end position="266"/>
    </location>
</feature>
<organism evidence="6 7">
    <name type="scientific">Falsiroseomonas bella</name>
    <dbReference type="NCBI Taxonomy" id="2184016"/>
    <lineage>
        <taxon>Bacteria</taxon>
        <taxon>Pseudomonadati</taxon>
        <taxon>Pseudomonadota</taxon>
        <taxon>Alphaproteobacteria</taxon>
        <taxon>Acetobacterales</taxon>
        <taxon>Roseomonadaceae</taxon>
        <taxon>Falsiroseomonas</taxon>
    </lineage>
</organism>
<evidence type="ECO:0000256" key="2">
    <source>
        <dbReference type="ARBA" id="ARBA00023125"/>
    </source>
</evidence>
<dbReference type="InterPro" id="IPR036390">
    <property type="entry name" value="WH_DNA-bd_sf"/>
</dbReference>
<dbReference type="AlphaFoldDB" id="A0A317FK25"/>
<dbReference type="GO" id="GO:0003677">
    <property type="term" value="F:DNA binding"/>
    <property type="evidence" value="ECO:0007669"/>
    <property type="project" value="UniProtKB-KW"/>
</dbReference>
<dbReference type="GO" id="GO:0003700">
    <property type="term" value="F:DNA-binding transcription factor activity"/>
    <property type="evidence" value="ECO:0007669"/>
    <property type="project" value="InterPro"/>
</dbReference>
<feature type="compositionally biased region" description="Low complexity" evidence="4">
    <location>
        <begin position="254"/>
        <end position="266"/>
    </location>
</feature>
<dbReference type="OrthoDB" id="8638122at2"/>